<dbReference type="EMBL" id="LBRB01000001">
    <property type="protein sequence ID" value="KKP89251.1"/>
    <property type="molecule type" value="Genomic_DNA"/>
</dbReference>
<reference evidence="1 2" key="1">
    <citation type="journal article" date="2015" name="Nature">
        <title>rRNA introns, odd ribosomes, and small enigmatic genomes across a large radiation of phyla.</title>
        <authorList>
            <person name="Brown C.T."/>
            <person name="Hug L.A."/>
            <person name="Thomas B.C."/>
            <person name="Sharon I."/>
            <person name="Castelle C.J."/>
            <person name="Singh A."/>
            <person name="Wilkins M.J."/>
            <person name="Williams K.H."/>
            <person name="Banfield J.F."/>
        </authorList>
    </citation>
    <scope>NUCLEOTIDE SEQUENCE [LARGE SCALE GENOMIC DNA]</scope>
</reference>
<protein>
    <submittedName>
        <fullName evidence="1">Uncharacterized protein</fullName>
    </submittedName>
</protein>
<evidence type="ECO:0000313" key="1">
    <source>
        <dbReference type="EMBL" id="KKP89251.1"/>
    </source>
</evidence>
<evidence type="ECO:0000313" key="2">
    <source>
        <dbReference type="Proteomes" id="UP000034316"/>
    </source>
</evidence>
<organism evidence="1 2">
    <name type="scientific">Berkelbacteria bacterium GW2011_GWA2_35_9</name>
    <dbReference type="NCBI Taxonomy" id="1618333"/>
    <lineage>
        <taxon>Bacteria</taxon>
        <taxon>Candidatus Berkelbacteria</taxon>
    </lineage>
</organism>
<accession>A0A0G0DKC1</accession>
<gene>
    <name evidence="1" type="ORF">UR93_C0001G0083</name>
</gene>
<name>A0A0G0DKC1_9BACT</name>
<proteinExistence type="predicted"/>
<dbReference type="Proteomes" id="UP000034316">
    <property type="component" value="Unassembled WGS sequence"/>
</dbReference>
<sequence>MTDFELDFEILLLKRGPKVVPPPLKIGDLRLPVLARPVPFCFQGFLPPPLTSPRVFVCAECLYELLIIRFKLSETILETYLCFVIISVNFSIEIPDFLITLISVIFYN</sequence>
<comment type="caution">
    <text evidence="1">The sequence shown here is derived from an EMBL/GenBank/DDBJ whole genome shotgun (WGS) entry which is preliminary data.</text>
</comment>
<dbReference type="AlphaFoldDB" id="A0A0G0DKC1"/>